<keyword evidence="6" id="KW-0520">NAD</keyword>
<dbReference type="InterPro" id="IPR023753">
    <property type="entry name" value="FAD/NAD-binding_dom"/>
</dbReference>
<evidence type="ECO:0000313" key="9">
    <source>
        <dbReference type="EMBL" id="CAA9423931.1"/>
    </source>
</evidence>
<dbReference type="InterPro" id="IPR045024">
    <property type="entry name" value="NDH-2"/>
</dbReference>
<keyword evidence="5 9" id="KW-0560">Oxidoreductase</keyword>
<dbReference type="EMBL" id="CADCVD010000006">
    <property type="protein sequence ID" value="CAA9423931.1"/>
    <property type="molecule type" value="Genomic_DNA"/>
</dbReference>
<evidence type="ECO:0000259" key="8">
    <source>
        <dbReference type="Pfam" id="PF07992"/>
    </source>
</evidence>
<keyword evidence="3" id="KW-0285">Flavoprotein</keyword>
<comment type="catalytic activity">
    <reaction evidence="7">
        <text>a quinone + NADH + H(+) = a quinol + NAD(+)</text>
        <dbReference type="Rhea" id="RHEA:46160"/>
        <dbReference type="ChEBI" id="CHEBI:15378"/>
        <dbReference type="ChEBI" id="CHEBI:24646"/>
        <dbReference type="ChEBI" id="CHEBI:57540"/>
        <dbReference type="ChEBI" id="CHEBI:57945"/>
        <dbReference type="ChEBI" id="CHEBI:132124"/>
        <dbReference type="EC" id="1.6.5.9"/>
    </reaction>
</comment>
<dbReference type="PANTHER" id="PTHR43706">
    <property type="entry name" value="NADH DEHYDROGENASE"/>
    <property type="match status" value="1"/>
</dbReference>
<evidence type="ECO:0000256" key="6">
    <source>
        <dbReference type="ARBA" id="ARBA00023027"/>
    </source>
</evidence>
<evidence type="ECO:0000256" key="2">
    <source>
        <dbReference type="ARBA" id="ARBA00012637"/>
    </source>
</evidence>
<evidence type="ECO:0000256" key="3">
    <source>
        <dbReference type="ARBA" id="ARBA00022630"/>
    </source>
</evidence>
<dbReference type="SUPFAM" id="SSF51905">
    <property type="entry name" value="FAD/NAD(P)-binding domain"/>
    <property type="match status" value="2"/>
</dbReference>
<dbReference type="PRINTS" id="PR00368">
    <property type="entry name" value="FADPNR"/>
</dbReference>
<accession>A0A6J4PSA2</accession>
<proteinExistence type="inferred from homology"/>
<feature type="domain" description="FAD/NAD(P)-binding" evidence="8">
    <location>
        <begin position="45"/>
        <end position="369"/>
    </location>
</feature>
<keyword evidence="4" id="KW-0274">FAD</keyword>
<dbReference type="Pfam" id="PF07992">
    <property type="entry name" value="Pyr_redox_2"/>
    <property type="match status" value="1"/>
</dbReference>
<dbReference type="GO" id="GO:0050136">
    <property type="term" value="F:NADH dehydrogenase (quinone) (non-electrogenic) activity"/>
    <property type="evidence" value="ECO:0007669"/>
    <property type="project" value="UniProtKB-EC"/>
</dbReference>
<sequence>MGRLLKGSLALGGTVVLLGALKRALNPQPRYAAWEKPGYEEFENKVLVVGGGFGGFTAAKELTEFIKDREDVGVLVVAKDNFFTFWPMVAGIVSSDIETRNVAQPLRRALITAGASFRRAKLTGVDHENKRVTVDGGLEFPYDHLIISLGGQPNFFGIPGVEEHALHMRGIEDAERIRNRMIERFEEVSLMRGEIPESKLTFVVIGGGATGVEVASELHTLVHEALAPDYPNIDPHRVRIFLIEGLDNILPELDPVLRRAARTRLVNQRIEVKTNTLAEEITSSCVRLKGGEEIAAENVIWTAGNRPNAAISDLDLPIDERNGIKVDSYLRVQDRPGIWAIGDCAAIPNSNEENGRGVPPTAQAAVQEGKTVAKNVLATIDGREEDLEEFEYRPMGQLVELGSDFAVNEVMGVRFSGRLAAIFWRLTYLTRLNSPQSKAQQAADWILGTLLRPAVTQVRGSSDE</sequence>
<reference evidence="9" key="1">
    <citation type="submission" date="2020-02" db="EMBL/GenBank/DDBJ databases">
        <authorList>
            <person name="Meier V. D."/>
        </authorList>
    </citation>
    <scope>NUCLEOTIDE SEQUENCE</scope>
    <source>
        <strain evidence="9">AVDCRST_MAG37</strain>
    </source>
</reference>
<dbReference type="Gene3D" id="3.50.50.100">
    <property type="match status" value="1"/>
</dbReference>
<evidence type="ECO:0000256" key="1">
    <source>
        <dbReference type="ARBA" id="ARBA00005272"/>
    </source>
</evidence>
<name>A0A6J4PSA2_9ACTN</name>
<dbReference type="InterPro" id="IPR036188">
    <property type="entry name" value="FAD/NAD-bd_sf"/>
</dbReference>
<organism evidence="9">
    <name type="scientific">uncultured Rubrobacteraceae bacterium</name>
    <dbReference type="NCBI Taxonomy" id="349277"/>
    <lineage>
        <taxon>Bacteria</taxon>
        <taxon>Bacillati</taxon>
        <taxon>Actinomycetota</taxon>
        <taxon>Rubrobacteria</taxon>
        <taxon>Rubrobacterales</taxon>
        <taxon>Rubrobacteraceae</taxon>
        <taxon>environmental samples</taxon>
    </lineage>
</organism>
<dbReference type="AlphaFoldDB" id="A0A6J4PSA2"/>
<evidence type="ECO:0000256" key="5">
    <source>
        <dbReference type="ARBA" id="ARBA00023002"/>
    </source>
</evidence>
<comment type="similarity">
    <text evidence="1">Belongs to the NADH dehydrogenase family.</text>
</comment>
<gene>
    <name evidence="9" type="ORF">AVDCRST_MAG37-128</name>
</gene>
<protein>
    <recommendedName>
        <fullName evidence="2">NADH:ubiquinone reductase (non-electrogenic)</fullName>
        <ecNumber evidence="2">1.6.5.9</ecNumber>
    </recommendedName>
</protein>
<dbReference type="PANTHER" id="PTHR43706:SF47">
    <property type="entry name" value="EXTERNAL NADH-UBIQUINONE OXIDOREDUCTASE 1, MITOCHONDRIAL-RELATED"/>
    <property type="match status" value="1"/>
</dbReference>
<evidence type="ECO:0000256" key="4">
    <source>
        <dbReference type="ARBA" id="ARBA00022827"/>
    </source>
</evidence>
<evidence type="ECO:0000256" key="7">
    <source>
        <dbReference type="ARBA" id="ARBA00047599"/>
    </source>
</evidence>
<dbReference type="EC" id="1.6.5.9" evidence="2"/>
<dbReference type="PRINTS" id="PR00411">
    <property type="entry name" value="PNDRDTASEI"/>
</dbReference>